<evidence type="ECO:0000313" key="1">
    <source>
        <dbReference type="EMBL" id="WLQ42328.1"/>
    </source>
</evidence>
<proteinExistence type="predicted"/>
<reference evidence="1 2" key="1">
    <citation type="submission" date="2023-03" db="EMBL/GenBank/DDBJ databases">
        <title>Isolation and description of six Streptomyces strains from soil environments, able to metabolize different microbial glucans.</title>
        <authorList>
            <person name="Widen T."/>
            <person name="Larsbrink J."/>
        </authorList>
    </citation>
    <scope>NUCLEOTIDE SEQUENCE [LARGE SCALE GENOMIC DNA]</scope>
    <source>
        <strain evidence="1 2">Mut2</strain>
    </source>
</reference>
<accession>A0ABY9I868</accession>
<keyword evidence="2" id="KW-1185">Reference proteome</keyword>
<gene>
    <name evidence="1" type="ORF">P8A22_21650</name>
</gene>
<organism evidence="1 2">
    <name type="scientific">Streptomyces laculatispora</name>
    <dbReference type="NCBI Taxonomy" id="887464"/>
    <lineage>
        <taxon>Bacteria</taxon>
        <taxon>Bacillati</taxon>
        <taxon>Actinomycetota</taxon>
        <taxon>Actinomycetes</taxon>
        <taxon>Kitasatosporales</taxon>
        <taxon>Streptomycetaceae</taxon>
        <taxon>Streptomyces</taxon>
    </lineage>
</organism>
<name>A0ABY9I868_9ACTN</name>
<dbReference type="EMBL" id="CP120992">
    <property type="protein sequence ID" value="WLQ42328.1"/>
    <property type="molecule type" value="Genomic_DNA"/>
</dbReference>
<dbReference type="Proteomes" id="UP001229952">
    <property type="component" value="Chromosome"/>
</dbReference>
<evidence type="ECO:0000313" key="2">
    <source>
        <dbReference type="Proteomes" id="UP001229952"/>
    </source>
</evidence>
<protein>
    <submittedName>
        <fullName evidence="1">Uncharacterized protein</fullName>
    </submittedName>
</protein>
<sequence>MAAAFARYPHWFPIGKGPRSEADLFQLADLPELARTHRLVTKRHRTLKLSAAGRAQLADHQLRQHTATLAWLGTTAAERQVAASALCALWAEPRPREDLRDAVHPVLAAGFTHGDGTTMEEKDTERLLWRFWHTGRELGYLDERERSTGAPISLSATGRPAALAAFRLLAEGPRDHI</sequence>
<dbReference type="RefSeq" id="WP_306089557.1">
    <property type="nucleotide sequence ID" value="NZ_CP120992.1"/>
</dbReference>